<dbReference type="InterPro" id="IPR052512">
    <property type="entry name" value="4CMD/NDH-1_regulator"/>
</dbReference>
<feature type="domain" description="Carboxymuconolactone decarboxylase-like" evidence="1">
    <location>
        <begin position="150"/>
        <end position="227"/>
    </location>
</feature>
<proteinExistence type="predicted"/>
<dbReference type="InterPro" id="IPR029032">
    <property type="entry name" value="AhpD-like"/>
</dbReference>
<organism evidence="2 3">
    <name type="scientific">Pedobacter steynii</name>
    <dbReference type="NCBI Taxonomy" id="430522"/>
    <lineage>
        <taxon>Bacteria</taxon>
        <taxon>Pseudomonadati</taxon>
        <taxon>Bacteroidota</taxon>
        <taxon>Sphingobacteriia</taxon>
        <taxon>Sphingobacteriales</taxon>
        <taxon>Sphingobacteriaceae</taxon>
        <taxon>Pedobacter</taxon>
    </lineage>
</organism>
<evidence type="ECO:0000313" key="2">
    <source>
        <dbReference type="EMBL" id="SDN53129.1"/>
    </source>
</evidence>
<gene>
    <name evidence="2" type="ORF">SAMN05421820_10824</name>
</gene>
<dbReference type="Gene3D" id="1.20.1290.10">
    <property type="entry name" value="AhpD-like"/>
    <property type="match status" value="1"/>
</dbReference>
<dbReference type="Proteomes" id="UP000183200">
    <property type="component" value="Unassembled WGS sequence"/>
</dbReference>
<dbReference type="GO" id="GO:0051920">
    <property type="term" value="F:peroxiredoxin activity"/>
    <property type="evidence" value="ECO:0007669"/>
    <property type="project" value="InterPro"/>
</dbReference>
<dbReference type="AlphaFoldDB" id="A0A1H0C5K6"/>
<evidence type="ECO:0000259" key="1">
    <source>
        <dbReference type="Pfam" id="PF02627"/>
    </source>
</evidence>
<dbReference type="EMBL" id="FNGY01000008">
    <property type="protein sequence ID" value="SDN53129.1"/>
    <property type="molecule type" value="Genomic_DNA"/>
</dbReference>
<feature type="domain" description="Carboxymuconolactone decarboxylase-like" evidence="1">
    <location>
        <begin position="22"/>
        <end position="87"/>
    </location>
</feature>
<dbReference type="SUPFAM" id="SSF69118">
    <property type="entry name" value="AhpD-like"/>
    <property type="match status" value="1"/>
</dbReference>
<dbReference type="InterPro" id="IPR003779">
    <property type="entry name" value="CMD-like"/>
</dbReference>
<protein>
    <submittedName>
        <fullName evidence="2">Uncharacterized conserved protein YurZ, alkylhydroperoxidase/carboxymuconolactone decarboxylase family</fullName>
    </submittedName>
</protein>
<keyword evidence="3" id="KW-1185">Reference proteome</keyword>
<sequence length="238" mass="25485">MTIAILLLVAGTAAPIAAQQKGAIEKTLSSKQQSMIVIAAVTAKGDLPELKTKLNSGLEAGLTVNEIKEAIVHLYAYCGFPRSIRGLQTLISVLEERKTKGIRDTWGPEATPVKDERSKYERGKAILGTLTGAPQDGPKTGYAAFAPEIEVFLKAHLFADIFERDILSYTDRELVTVAVLSSIGGVEPMLNSHLSICLNLGLTPDQLQQFVGIIKSNIGATAAKSAQSVLNQVLTNKK</sequence>
<keyword evidence="2" id="KW-0560">Oxidoreductase</keyword>
<accession>A0A1H0C5K6</accession>
<dbReference type="PANTHER" id="PTHR33570:SF2">
    <property type="entry name" value="CARBOXYMUCONOLACTONE DECARBOXYLASE-LIKE DOMAIN-CONTAINING PROTEIN"/>
    <property type="match status" value="1"/>
</dbReference>
<evidence type="ECO:0000313" key="3">
    <source>
        <dbReference type="Proteomes" id="UP000183200"/>
    </source>
</evidence>
<dbReference type="Pfam" id="PF02627">
    <property type="entry name" value="CMD"/>
    <property type="match status" value="2"/>
</dbReference>
<name>A0A1H0C5K6_9SPHI</name>
<reference evidence="3" key="1">
    <citation type="submission" date="2016-10" db="EMBL/GenBank/DDBJ databases">
        <authorList>
            <person name="Varghese N."/>
            <person name="Submissions S."/>
        </authorList>
    </citation>
    <scope>NUCLEOTIDE SEQUENCE [LARGE SCALE GENOMIC DNA]</scope>
    <source>
        <strain evidence="3">DSM 19110</strain>
    </source>
</reference>
<keyword evidence="2" id="KW-0575">Peroxidase</keyword>
<dbReference type="PANTHER" id="PTHR33570">
    <property type="entry name" value="4-CARBOXYMUCONOLACTONE DECARBOXYLASE FAMILY PROTEIN"/>
    <property type="match status" value="1"/>
</dbReference>